<evidence type="ECO:0000256" key="2">
    <source>
        <dbReference type="ARBA" id="ARBA00022448"/>
    </source>
</evidence>
<gene>
    <name evidence="9" type="ORF">CLV83_1592</name>
</gene>
<dbReference type="Gene3D" id="2.30.30.380">
    <property type="entry name" value="Zn-finger domain of Sec23/24"/>
    <property type="match status" value="1"/>
</dbReference>
<keyword evidence="2" id="KW-0813">Transport</keyword>
<reference evidence="9 10" key="1">
    <citation type="submission" date="2019-03" db="EMBL/GenBank/DDBJ databases">
        <title>Genomic Encyclopedia of Archaeal and Bacterial Type Strains, Phase II (KMG-II): from individual species to whole genera.</title>
        <authorList>
            <person name="Goeker M."/>
        </authorList>
    </citation>
    <scope>NUCLEOTIDE SEQUENCE [LARGE SCALE GENOMIC DNA]</scope>
    <source>
        <strain evidence="9 10">DSM 27697</strain>
    </source>
</reference>
<dbReference type="InterPro" id="IPR005746">
    <property type="entry name" value="Thioredoxin"/>
</dbReference>
<evidence type="ECO:0000256" key="7">
    <source>
        <dbReference type="NCBIfam" id="TIGR01068"/>
    </source>
</evidence>
<evidence type="ECO:0000256" key="6">
    <source>
        <dbReference type="ARBA" id="ARBA00023284"/>
    </source>
</evidence>
<evidence type="ECO:0000313" key="9">
    <source>
        <dbReference type="EMBL" id="TCK09482.1"/>
    </source>
</evidence>
<dbReference type="PANTHER" id="PTHR45663">
    <property type="entry name" value="GEO12009P1"/>
    <property type="match status" value="1"/>
</dbReference>
<dbReference type="GO" id="GO:0046872">
    <property type="term" value="F:metal ion binding"/>
    <property type="evidence" value="ECO:0007669"/>
    <property type="project" value="UniProtKB-KW"/>
</dbReference>
<dbReference type="GO" id="GO:0005829">
    <property type="term" value="C:cytosol"/>
    <property type="evidence" value="ECO:0007669"/>
    <property type="project" value="TreeGrafter"/>
</dbReference>
<dbReference type="GO" id="GO:0045454">
    <property type="term" value="P:cell redox homeostasis"/>
    <property type="evidence" value="ECO:0007669"/>
    <property type="project" value="TreeGrafter"/>
</dbReference>
<name>A0A4R1GYB8_9GAMM</name>
<dbReference type="PROSITE" id="PS00194">
    <property type="entry name" value="THIOREDOXIN_1"/>
    <property type="match status" value="1"/>
</dbReference>
<organism evidence="9 10">
    <name type="scientific">Marinobacterium mangrovicola</name>
    <dbReference type="NCBI Taxonomy" id="1476959"/>
    <lineage>
        <taxon>Bacteria</taxon>
        <taxon>Pseudomonadati</taxon>
        <taxon>Pseudomonadota</taxon>
        <taxon>Gammaproteobacteria</taxon>
        <taxon>Oceanospirillales</taxon>
        <taxon>Oceanospirillaceae</taxon>
        <taxon>Marinobacterium</taxon>
    </lineage>
</organism>
<evidence type="ECO:0000313" key="10">
    <source>
        <dbReference type="Proteomes" id="UP000294546"/>
    </source>
</evidence>
<protein>
    <recommendedName>
        <fullName evidence="7">Thioredoxin</fullName>
    </recommendedName>
</protein>
<dbReference type="InterPro" id="IPR013766">
    <property type="entry name" value="Thioredoxin_domain"/>
</dbReference>
<feature type="domain" description="Thioredoxin" evidence="8">
    <location>
        <begin position="22"/>
        <end position="144"/>
    </location>
</feature>
<evidence type="ECO:0000256" key="5">
    <source>
        <dbReference type="ARBA" id="ARBA00023157"/>
    </source>
</evidence>
<sequence>MSTSLTLSCPACLATNRVAQERLGGRPNCGRCGEALFQGKPVALDQAGFDRMLANTELPLVVDFWAEWCGPCKMMAPVFERTAASLEPQARFIKVDTEAAPALAQRYAIRSIPTLILFKGGREVARQSGALDQRSLESWISSAL</sequence>
<dbReference type="InterPro" id="IPR036249">
    <property type="entry name" value="Thioredoxin-like_sf"/>
</dbReference>
<comment type="similarity">
    <text evidence="1">Belongs to the thioredoxin family.</text>
</comment>
<keyword evidence="4" id="KW-0249">Electron transport</keyword>
<dbReference type="SUPFAM" id="SSF52833">
    <property type="entry name" value="Thioredoxin-like"/>
    <property type="match status" value="1"/>
</dbReference>
<evidence type="ECO:0000259" key="8">
    <source>
        <dbReference type="PROSITE" id="PS51352"/>
    </source>
</evidence>
<evidence type="ECO:0000256" key="1">
    <source>
        <dbReference type="ARBA" id="ARBA00008987"/>
    </source>
</evidence>
<proteinExistence type="inferred from homology"/>
<dbReference type="OrthoDB" id="9790390at2"/>
<dbReference type="FunFam" id="3.40.30.10:FF:000001">
    <property type="entry name" value="Thioredoxin"/>
    <property type="match status" value="1"/>
</dbReference>
<comment type="caution">
    <text evidence="9">The sequence shown here is derived from an EMBL/GenBank/DDBJ whole genome shotgun (WGS) entry which is preliminary data.</text>
</comment>
<keyword evidence="10" id="KW-1185">Reference proteome</keyword>
<dbReference type="PRINTS" id="PR00421">
    <property type="entry name" value="THIOREDOXIN"/>
</dbReference>
<dbReference type="Pfam" id="PF00085">
    <property type="entry name" value="Thioredoxin"/>
    <property type="match status" value="1"/>
</dbReference>
<dbReference type="NCBIfam" id="TIGR01068">
    <property type="entry name" value="thioredoxin"/>
    <property type="match status" value="1"/>
</dbReference>
<dbReference type="Pfam" id="PF21352">
    <property type="entry name" value="Zn_ribbon_Thio2"/>
    <property type="match status" value="1"/>
</dbReference>
<dbReference type="EMBL" id="SMFU01000007">
    <property type="protein sequence ID" value="TCK09482.1"/>
    <property type="molecule type" value="Genomic_DNA"/>
</dbReference>
<dbReference type="GO" id="GO:0015035">
    <property type="term" value="F:protein-disulfide reductase activity"/>
    <property type="evidence" value="ECO:0007669"/>
    <property type="project" value="UniProtKB-UniRule"/>
</dbReference>
<accession>A0A4R1GYB8</accession>
<evidence type="ECO:0000256" key="3">
    <source>
        <dbReference type="ARBA" id="ARBA00022723"/>
    </source>
</evidence>
<dbReference type="RefSeq" id="WP_132289866.1">
    <property type="nucleotide sequence ID" value="NZ_SMFU01000007.1"/>
</dbReference>
<dbReference type="PROSITE" id="PS51352">
    <property type="entry name" value="THIOREDOXIN_2"/>
    <property type="match status" value="1"/>
</dbReference>
<dbReference type="CDD" id="cd02947">
    <property type="entry name" value="TRX_family"/>
    <property type="match status" value="1"/>
</dbReference>
<dbReference type="PANTHER" id="PTHR45663:SF11">
    <property type="entry name" value="GEO12009P1"/>
    <property type="match status" value="1"/>
</dbReference>
<evidence type="ECO:0000256" key="4">
    <source>
        <dbReference type="ARBA" id="ARBA00022982"/>
    </source>
</evidence>
<dbReference type="Proteomes" id="UP000294546">
    <property type="component" value="Unassembled WGS sequence"/>
</dbReference>
<dbReference type="InterPro" id="IPR017937">
    <property type="entry name" value="Thioredoxin_CS"/>
</dbReference>
<dbReference type="InterPro" id="IPR049299">
    <property type="entry name" value="Thio2_N"/>
</dbReference>
<dbReference type="Gene3D" id="3.40.30.10">
    <property type="entry name" value="Glutaredoxin"/>
    <property type="match status" value="1"/>
</dbReference>
<dbReference type="NCBIfam" id="NF008229">
    <property type="entry name" value="PRK10996.1"/>
    <property type="match status" value="1"/>
</dbReference>
<dbReference type="AlphaFoldDB" id="A0A4R1GYB8"/>
<keyword evidence="6" id="KW-0676">Redox-active center</keyword>
<keyword evidence="3" id="KW-0479">Metal-binding</keyword>
<keyword evidence="5" id="KW-1015">Disulfide bond</keyword>